<keyword evidence="3" id="KW-1185">Reference proteome</keyword>
<feature type="region of interest" description="Disordered" evidence="1">
    <location>
        <begin position="164"/>
        <end position="189"/>
    </location>
</feature>
<gene>
    <name evidence="2" type="ORF">B0T24DRAFT_684589</name>
</gene>
<accession>A0AAE0JU75</accession>
<dbReference type="AlphaFoldDB" id="A0AAE0JU75"/>
<sequence length="292" mass="31855">MASGTDESGPISREPMERSESSLKWHPAGEWEPLWEAISKHKANPGDVSMKLRCVREGDSDAQLCIVIFCGKSVAARVKKFFAQRNVREDVEPDFGVRIIPNRLARAAASNLMVVYGDDTHRSTLCGAPIQVKMSDAGSVFVLTSHGHEQVIYGITAAHPLQGTEQDRCDATPPTADDKSDDSDCGTSDGGDFVQMLELELDDPTHSDDENSLPDNHMSNCIGSISYSCVQFTLSMGGNHHWALIATPPERWLPNLVLDHAQHATHEDNSSSENLATRTKQTTPICVSCEPA</sequence>
<comment type="caution">
    <text evidence="2">The sequence shown here is derived from an EMBL/GenBank/DDBJ whole genome shotgun (WGS) entry which is preliminary data.</text>
</comment>
<dbReference type="EMBL" id="JAULSN010000011">
    <property type="protein sequence ID" value="KAK3361550.1"/>
    <property type="molecule type" value="Genomic_DNA"/>
</dbReference>
<evidence type="ECO:0000313" key="2">
    <source>
        <dbReference type="EMBL" id="KAK3361550.1"/>
    </source>
</evidence>
<organism evidence="2 3">
    <name type="scientific">Lasiosphaeria ovina</name>
    <dbReference type="NCBI Taxonomy" id="92902"/>
    <lineage>
        <taxon>Eukaryota</taxon>
        <taxon>Fungi</taxon>
        <taxon>Dikarya</taxon>
        <taxon>Ascomycota</taxon>
        <taxon>Pezizomycotina</taxon>
        <taxon>Sordariomycetes</taxon>
        <taxon>Sordariomycetidae</taxon>
        <taxon>Sordariales</taxon>
        <taxon>Lasiosphaeriaceae</taxon>
        <taxon>Lasiosphaeria</taxon>
    </lineage>
</organism>
<evidence type="ECO:0000313" key="3">
    <source>
        <dbReference type="Proteomes" id="UP001287356"/>
    </source>
</evidence>
<feature type="region of interest" description="Disordered" evidence="1">
    <location>
        <begin position="1"/>
        <end position="25"/>
    </location>
</feature>
<name>A0AAE0JU75_9PEZI</name>
<feature type="compositionally biased region" description="Basic and acidic residues" evidence="1">
    <location>
        <begin position="14"/>
        <end position="25"/>
    </location>
</feature>
<protein>
    <submittedName>
        <fullName evidence="2">Uncharacterized protein</fullName>
    </submittedName>
</protein>
<reference evidence="2" key="1">
    <citation type="journal article" date="2023" name="Mol. Phylogenet. Evol.">
        <title>Genome-scale phylogeny and comparative genomics of the fungal order Sordariales.</title>
        <authorList>
            <person name="Hensen N."/>
            <person name="Bonometti L."/>
            <person name="Westerberg I."/>
            <person name="Brannstrom I.O."/>
            <person name="Guillou S."/>
            <person name="Cros-Aarteil S."/>
            <person name="Calhoun S."/>
            <person name="Haridas S."/>
            <person name="Kuo A."/>
            <person name="Mondo S."/>
            <person name="Pangilinan J."/>
            <person name="Riley R."/>
            <person name="LaButti K."/>
            <person name="Andreopoulos B."/>
            <person name="Lipzen A."/>
            <person name="Chen C."/>
            <person name="Yan M."/>
            <person name="Daum C."/>
            <person name="Ng V."/>
            <person name="Clum A."/>
            <person name="Steindorff A."/>
            <person name="Ohm R.A."/>
            <person name="Martin F."/>
            <person name="Silar P."/>
            <person name="Natvig D.O."/>
            <person name="Lalanne C."/>
            <person name="Gautier V."/>
            <person name="Ament-Velasquez S.L."/>
            <person name="Kruys A."/>
            <person name="Hutchinson M.I."/>
            <person name="Powell A.J."/>
            <person name="Barry K."/>
            <person name="Miller A.N."/>
            <person name="Grigoriev I.V."/>
            <person name="Debuchy R."/>
            <person name="Gladieux P."/>
            <person name="Hiltunen Thoren M."/>
            <person name="Johannesson H."/>
        </authorList>
    </citation>
    <scope>NUCLEOTIDE SEQUENCE</scope>
    <source>
        <strain evidence="2">CBS 958.72</strain>
    </source>
</reference>
<dbReference type="Proteomes" id="UP001287356">
    <property type="component" value="Unassembled WGS sequence"/>
</dbReference>
<evidence type="ECO:0000256" key="1">
    <source>
        <dbReference type="SAM" id="MobiDB-lite"/>
    </source>
</evidence>
<reference evidence="2" key="2">
    <citation type="submission" date="2023-06" db="EMBL/GenBank/DDBJ databases">
        <authorList>
            <consortium name="Lawrence Berkeley National Laboratory"/>
            <person name="Haridas S."/>
            <person name="Hensen N."/>
            <person name="Bonometti L."/>
            <person name="Westerberg I."/>
            <person name="Brannstrom I.O."/>
            <person name="Guillou S."/>
            <person name="Cros-Aarteil S."/>
            <person name="Calhoun S."/>
            <person name="Kuo A."/>
            <person name="Mondo S."/>
            <person name="Pangilinan J."/>
            <person name="Riley R."/>
            <person name="Labutti K."/>
            <person name="Andreopoulos B."/>
            <person name="Lipzen A."/>
            <person name="Chen C."/>
            <person name="Yanf M."/>
            <person name="Daum C."/>
            <person name="Ng V."/>
            <person name="Clum A."/>
            <person name="Steindorff A."/>
            <person name="Ohm R."/>
            <person name="Martin F."/>
            <person name="Silar P."/>
            <person name="Natvig D."/>
            <person name="Lalanne C."/>
            <person name="Gautier V."/>
            <person name="Ament-Velasquez S.L."/>
            <person name="Kruys A."/>
            <person name="Hutchinson M.I."/>
            <person name="Powell A.J."/>
            <person name="Barry K."/>
            <person name="Miller A.N."/>
            <person name="Grigoriev I.V."/>
            <person name="Debuchy R."/>
            <person name="Gladieux P."/>
            <person name="Thoren M.H."/>
            <person name="Johannesson H."/>
        </authorList>
    </citation>
    <scope>NUCLEOTIDE SEQUENCE</scope>
    <source>
        <strain evidence="2">CBS 958.72</strain>
    </source>
</reference>
<proteinExistence type="predicted"/>